<dbReference type="EMBL" id="JANAWD010000459">
    <property type="protein sequence ID" value="KAJ3479146.1"/>
    <property type="molecule type" value="Genomic_DNA"/>
</dbReference>
<comment type="caution">
    <text evidence="2">The sequence shown here is derived from an EMBL/GenBank/DDBJ whole genome shotgun (WGS) entry which is preliminary data.</text>
</comment>
<protein>
    <submittedName>
        <fullName evidence="2">Uncharacterized protein</fullName>
    </submittedName>
</protein>
<name>A0AAD5V103_9APHY</name>
<evidence type="ECO:0000313" key="3">
    <source>
        <dbReference type="Proteomes" id="UP001212997"/>
    </source>
</evidence>
<sequence>MFNDDIQSKAFAQVLTSPLYGVPLSDPSGSDQPEIGDVGYVHNGRYHKLFTAALPDPKHRPYRPHEPFRKSSRDLSMSEKNPFESDLPDTVYFPHMLSNLIPYWENTMLWNYRYSLPREANSGSKKMYRAVEAGISLGCPPAWGYVSNHKIWSRLVGENCREWVDWAEAHAPREALENGILFVTGFIKAARDWDTYFRVRGYPSMDSVHEETHASYQCPCGSSPRFRHSVACDDFKLKDRTLDQVMFLRYYKLRRRPRGSFPMTLERHRSLSMHQPHFSRESKGYVHLSSSEKFLDDSLQLEDPETLYKHPVDWTIDYVFENSSSDTDIAYVSDHQIFKICKICDTQPLVQHICLPEIRGKAWNTMNFSFYLRYHRPRIASTHGASTIDTNSDPLSSYLCHVPGYKSLRTVFVSATTPKTPIPRSISSPLPLNAFLKVDVFTPTHGSRSEKQLSGVRSLVEMREASSGPIFRTLRQ</sequence>
<evidence type="ECO:0000313" key="2">
    <source>
        <dbReference type="EMBL" id="KAJ3479146.1"/>
    </source>
</evidence>
<dbReference type="Proteomes" id="UP001212997">
    <property type="component" value="Unassembled WGS sequence"/>
</dbReference>
<evidence type="ECO:0000256" key="1">
    <source>
        <dbReference type="SAM" id="MobiDB-lite"/>
    </source>
</evidence>
<reference evidence="2" key="1">
    <citation type="submission" date="2022-07" db="EMBL/GenBank/DDBJ databases">
        <title>Genome Sequence of Physisporinus lineatus.</title>
        <authorList>
            <person name="Buettner E."/>
        </authorList>
    </citation>
    <scope>NUCLEOTIDE SEQUENCE</scope>
    <source>
        <strain evidence="2">VT162</strain>
    </source>
</reference>
<dbReference type="AlphaFoldDB" id="A0AAD5V103"/>
<proteinExistence type="predicted"/>
<accession>A0AAD5V103</accession>
<organism evidence="2 3">
    <name type="scientific">Meripilus lineatus</name>
    <dbReference type="NCBI Taxonomy" id="2056292"/>
    <lineage>
        <taxon>Eukaryota</taxon>
        <taxon>Fungi</taxon>
        <taxon>Dikarya</taxon>
        <taxon>Basidiomycota</taxon>
        <taxon>Agaricomycotina</taxon>
        <taxon>Agaricomycetes</taxon>
        <taxon>Polyporales</taxon>
        <taxon>Meripilaceae</taxon>
        <taxon>Meripilus</taxon>
    </lineage>
</organism>
<keyword evidence="3" id="KW-1185">Reference proteome</keyword>
<gene>
    <name evidence="2" type="ORF">NLI96_g9260</name>
</gene>
<feature type="region of interest" description="Disordered" evidence="1">
    <location>
        <begin position="57"/>
        <end position="81"/>
    </location>
</feature>